<accession>A0AAW1N7P0</accession>
<dbReference type="Proteomes" id="UP001458880">
    <property type="component" value="Unassembled WGS sequence"/>
</dbReference>
<proteinExistence type="predicted"/>
<keyword evidence="2" id="KW-1185">Reference proteome</keyword>
<organism evidence="1 2">
    <name type="scientific">Popillia japonica</name>
    <name type="common">Japanese beetle</name>
    <dbReference type="NCBI Taxonomy" id="7064"/>
    <lineage>
        <taxon>Eukaryota</taxon>
        <taxon>Metazoa</taxon>
        <taxon>Ecdysozoa</taxon>
        <taxon>Arthropoda</taxon>
        <taxon>Hexapoda</taxon>
        <taxon>Insecta</taxon>
        <taxon>Pterygota</taxon>
        <taxon>Neoptera</taxon>
        <taxon>Endopterygota</taxon>
        <taxon>Coleoptera</taxon>
        <taxon>Polyphaga</taxon>
        <taxon>Scarabaeiformia</taxon>
        <taxon>Scarabaeidae</taxon>
        <taxon>Rutelinae</taxon>
        <taxon>Popillia</taxon>
    </lineage>
</organism>
<sequence length="72" mass="8130">MENKRILGDEPFEAVDVLADSSSLNCQAGTYLENEYSKAFQSFPPQYDQRPENPNKYVVSMATPHCIKTDAE</sequence>
<evidence type="ECO:0000313" key="2">
    <source>
        <dbReference type="Proteomes" id="UP001458880"/>
    </source>
</evidence>
<gene>
    <name evidence="1" type="ORF">QE152_g1287</name>
</gene>
<evidence type="ECO:0000313" key="1">
    <source>
        <dbReference type="EMBL" id="KAK9754466.1"/>
    </source>
</evidence>
<dbReference type="AlphaFoldDB" id="A0AAW1N7P0"/>
<comment type="caution">
    <text evidence="1">The sequence shown here is derived from an EMBL/GenBank/DDBJ whole genome shotgun (WGS) entry which is preliminary data.</text>
</comment>
<dbReference type="EMBL" id="JASPKY010000007">
    <property type="protein sequence ID" value="KAK9754466.1"/>
    <property type="molecule type" value="Genomic_DNA"/>
</dbReference>
<reference evidence="1 2" key="1">
    <citation type="journal article" date="2024" name="BMC Genomics">
        <title>De novo assembly and annotation of Popillia japonica's genome with initial clues to its potential as an invasive pest.</title>
        <authorList>
            <person name="Cucini C."/>
            <person name="Boschi S."/>
            <person name="Funari R."/>
            <person name="Cardaioli E."/>
            <person name="Iannotti N."/>
            <person name="Marturano G."/>
            <person name="Paoli F."/>
            <person name="Bruttini M."/>
            <person name="Carapelli A."/>
            <person name="Frati F."/>
            <person name="Nardi F."/>
        </authorList>
    </citation>
    <scope>NUCLEOTIDE SEQUENCE [LARGE SCALE GENOMIC DNA]</scope>
    <source>
        <strain evidence="1">DMR45628</strain>
    </source>
</reference>
<name>A0AAW1N7P0_POPJA</name>
<protein>
    <submittedName>
        <fullName evidence="1">Uncharacterized protein</fullName>
    </submittedName>
</protein>